<keyword evidence="2" id="KW-1185">Reference proteome</keyword>
<dbReference type="Proteomes" id="UP000324748">
    <property type="component" value="Unassembled WGS sequence"/>
</dbReference>
<reference evidence="1 2" key="1">
    <citation type="submission" date="2019-05" db="EMBL/GenBank/DDBJ databases">
        <title>Emergence of the Ug99 lineage of the wheat stem rust pathogen through somatic hybridization.</title>
        <authorList>
            <person name="Li F."/>
            <person name="Upadhyaya N.M."/>
            <person name="Sperschneider J."/>
            <person name="Matny O."/>
            <person name="Nguyen-Phuc H."/>
            <person name="Mago R."/>
            <person name="Raley C."/>
            <person name="Miller M.E."/>
            <person name="Silverstein K.A.T."/>
            <person name="Henningsen E."/>
            <person name="Hirsch C.D."/>
            <person name="Visser B."/>
            <person name="Pretorius Z.A."/>
            <person name="Steffenson B.J."/>
            <person name="Schwessinger B."/>
            <person name="Dodds P.N."/>
            <person name="Figueroa M."/>
        </authorList>
    </citation>
    <scope>NUCLEOTIDE SEQUENCE [LARGE SCALE GENOMIC DNA]</scope>
    <source>
        <strain evidence="1">21-0</strain>
    </source>
</reference>
<dbReference type="EMBL" id="VSWC01000105">
    <property type="protein sequence ID" value="KAA1086878.1"/>
    <property type="molecule type" value="Genomic_DNA"/>
</dbReference>
<evidence type="ECO:0000313" key="2">
    <source>
        <dbReference type="Proteomes" id="UP000324748"/>
    </source>
</evidence>
<protein>
    <submittedName>
        <fullName evidence="1">Uncharacterized protein</fullName>
    </submittedName>
</protein>
<dbReference type="AlphaFoldDB" id="A0A5B0NFY7"/>
<comment type="caution">
    <text evidence="1">The sequence shown here is derived from an EMBL/GenBank/DDBJ whole genome shotgun (WGS) entry which is preliminary data.</text>
</comment>
<evidence type="ECO:0000313" key="1">
    <source>
        <dbReference type="EMBL" id="KAA1086878.1"/>
    </source>
</evidence>
<name>A0A5B0NFY7_PUCGR</name>
<accession>A0A5B0NFY7</accession>
<gene>
    <name evidence="1" type="ORF">PGT21_014509</name>
</gene>
<proteinExistence type="predicted"/>
<organism evidence="1 2">
    <name type="scientific">Puccinia graminis f. sp. tritici</name>
    <dbReference type="NCBI Taxonomy" id="56615"/>
    <lineage>
        <taxon>Eukaryota</taxon>
        <taxon>Fungi</taxon>
        <taxon>Dikarya</taxon>
        <taxon>Basidiomycota</taxon>
        <taxon>Pucciniomycotina</taxon>
        <taxon>Pucciniomycetes</taxon>
        <taxon>Pucciniales</taxon>
        <taxon>Pucciniaceae</taxon>
        <taxon>Puccinia</taxon>
    </lineage>
</organism>
<sequence>MKQSMSERTTSQYDGITTITVLEVKTASTLAHCLTAGVVRCTPFSLINTLHQAVMTLSGVNSPSRTPPGFMIEASTIPVSFLPIPSTSTSPRSSSHDTLAFTNITQIQICKYHPVKQRRTSGKKEQPIETKATWPSNIHWIFEEQSIWTDPWLRKKPRHPHRLYISIHFVRNMTFMGTRANGTSHTFVFSLMYLCTLLHSQHPSLSFGVHPIVLRVKFYDV</sequence>